<reference evidence="1 2" key="1">
    <citation type="journal article" date="2015" name="Int. J. Syst. Evol. Microbiol.">
        <title>Hyunsoonleella pacifica sp. nov., isolated from seawater of South Pacific Gyre.</title>
        <authorList>
            <person name="Gao X."/>
            <person name="Zhang Z."/>
            <person name="Dai X."/>
            <person name="Zhang X.H."/>
        </authorList>
    </citation>
    <scope>NUCLEOTIDE SEQUENCE [LARGE SCALE GENOMIC DNA]</scope>
    <source>
        <strain evidence="1 2">SW033</strain>
    </source>
</reference>
<organism evidence="1 2">
    <name type="scientific">Hyunsoonleella pacifica</name>
    <dbReference type="NCBI Taxonomy" id="1080224"/>
    <lineage>
        <taxon>Bacteria</taxon>
        <taxon>Pseudomonadati</taxon>
        <taxon>Bacteroidota</taxon>
        <taxon>Flavobacteriia</taxon>
        <taxon>Flavobacteriales</taxon>
        <taxon>Flavobacteriaceae</taxon>
    </lineage>
</organism>
<evidence type="ECO:0000313" key="2">
    <source>
        <dbReference type="Proteomes" id="UP000292372"/>
    </source>
</evidence>
<dbReference type="EMBL" id="SIRS01000001">
    <property type="protein sequence ID" value="TBN18656.1"/>
    <property type="molecule type" value="Genomic_DNA"/>
</dbReference>
<dbReference type="RefSeq" id="WP_130935174.1">
    <property type="nucleotide sequence ID" value="NZ_BMEE01000001.1"/>
</dbReference>
<name>A0A4Q9FS72_9FLAO</name>
<dbReference type="OrthoDB" id="8737820at2"/>
<proteinExistence type="predicted"/>
<accession>A0A4Q9FS72</accession>
<comment type="caution">
    <text evidence="1">The sequence shown here is derived from an EMBL/GenBank/DDBJ whole genome shotgun (WGS) entry which is preliminary data.</text>
</comment>
<keyword evidence="2" id="KW-1185">Reference proteome</keyword>
<dbReference type="Proteomes" id="UP000292372">
    <property type="component" value="Unassembled WGS sequence"/>
</dbReference>
<sequence length="603" mass="68626">MEFNYISNFFKHISIYFIFLFFLLSCNNEEETLFESNDTVDENTNVLGEDIGENIIVDDVFIVSSGSVKELDVLSNDDLSEFTNVVITSISQPVYGEINSTGNNSFEYIAPDISSEIIDNFTYSVEATKSDGGKISLDGEVNVEVVHQNYLITLEAKEELKVRFENGYILRSGFSDDITKVKEFTSRFLSNPSEYRPKFGESGSLPPRGQYLHTSAVYAYVMDDVNLANAIANEIVETVKTNPLNTAFWNNSNVVRWDTEYALWIQTSKIKKTLDSYYFVKYLQTTLTNQEISTIESWFNRFADLAYRALKDRLDSYLGNNWHINGESKFIYNDLYPVSQASTPNPVQDAEGKDLVEFTMSWAQDIYNNRQWDCVAYIHSMAVKNNDIERENWARQFVKSFLKYAVFADGTMAELWRNKDDDPTRGVFYSYVSLGAVIQIAHADAMANHFPGDKLYDYKTKEGIVNGSTNLTDSGYVGGSTTDGVTEKSLYTVLKAQSNYLRSSANGGWNDLRFFRKSNNTVVPLSTVGKRQPSTIPAIANLYYKDNDLSDFYMYNTAVGYPAKQIINEGYIASMWEANEDMGSWGNLIFGSIWYEQENNFFN</sequence>
<evidence type="ECO:0000313" key="1">
    <source>
        <dbReference type="EMBL" id="TBN18656.1"/>
    </source>
</evidence>
<dbReference type="AlphaFoldDB" id="A0A4Q9FS72"/>
<protein>
    <submittedName>
        <fullName evidence="1">Uncharacterized protein</fullName>
    </submittedName>
</protein>
<gene>
    <name evidence="1" type="ORF">EYD46_00900</name>
</gene>